<reference evidence="2" key="2">
    <citation type="journal article" date="2015" name="Fish Shellfish Immunol.">
        <title>Early steps in the European eel (Anguilla anguilla)-Vibrio vulnificus interaction in the gills: Role of the RtxA13 toxin.</title>
        <authorList>
            <person name="Callol A."/>
            <person name="Pajuelo D."/>
            <person name="Ebbesson L."/>
            <person name="Teles M."/>
            <person name="MacKenzie S."/>
            <person name="Amaro C."/>
        </authorList>
    </citation>
    <scope>NUCLEOTIDE SEQUENCE</scope>
</reference>
<keyword evidence="1" id="KW-1133">Transmembrane helix</keyword>
<organism evidence="2">
    <name type="scientific">Anguilla anguilla</name>
    <name type="common">European freshwater eel</name>
    <name type="synonym">Muraena anguilla</name>
    <dbReference type="NCBI Taxonomy" id="7936"/>
    <lineage>
        <taxon>Eukaryota</taxon>
        <taxon>Metazoa</taxon>
        <taxon>Chordata</taxon>
        <taxon>Craniata</taxon>
        <taxon>Vertebrata</taxon>
        <taxon>Euteleostomi</taxon>
        <taxon>Actinopterygii</taxon>
        <taxon>Neopterygii</taxon>
        <taxon>Teleostei</taxon>
        <taxon>Anguilliformes</taxon>
        <taxon>Anguillidae</taxon>
        <taxon>Anguilla</taxon>
    </lineage>
</organism>
<feature type="transmembrane region" description="Helical" evidence="1">
    <location>
        <begin position="21"/>
        <end position="40"/>
    </location>
</feature>
<accession>A0A0E9SZS9</accession>
<evidence type="ECO:0000256" key="1">
    <source>
        <dbReference type="SAM" id="Phobius"/>
    </source>
</evidence>
<reference evidence="2" key="1">
    <citation type="submission" date="2014-11" db="EMBL/GenBank/DDBJ databases">
        <authorList>
            <person name="Amaro Gonzalez C."/>
        </authorList>
    </citation>
    <scope>NUCLEOTIDE SEQUENCE</scope>
</reference>
<protein>
    <submittedName>
        <fullName evidence="2">Uncharacterized protein</fullName>
    </submittedName>
</protein>
<dbReference type="EMBL" id="GBXM01062559">
    <property type="protein sequence ID" value="JAH46018.1"/>
    <property type="molecule type" value="Transcribed_RNA"/>
</dbReference>
<dbReference type="AlphaFoldDB" id="A0A0E9SZS9"/>
<keyword evidence="1" id="KW-0812">Transmembrane</keyword>
<evidence type="ECO:0000313" key="2">
    <source>
        <dbReference type="EMBL" id="JAH46018.1"/>
    </source>
</evidence>
<sequence>MEMREYISTLRFQVLTVSRSYFTIYYLVLSGANIFMNISVTGQDGKQCNGYIILYERCPLFKLVHFHSVDKCSRPVHN</sequence>
<keyword evidence="1" id="KW-0472">Membrane</keyword>
<proteinExistence type="predicted"/>
<name>A0A0E9SZS9_ANGAN</name>